<dbReference type="GO" id="GO:0016887">
    <property type="term" value="F:ATP hydrolysis activity"/>
    <property type="evidence" value="ECO:0007669"/>
    <property type="project" value="InterPro"/>
</dbReference>
<accession>A0A537JUE1</accession>
<dbReference type="InterPro" id="IPR003439">
    <property type="entry name" value="ABC_transporter-like_ATP-bd"/>
</dbReference>
<gene>
    <name evidence="6" type="ORF">E6H00_16650</name>
</gene>
<evidence type="ECO:0000313" key="7">
    <source>
        <dbReference type="Proteomes" id="UP000318509"/>
    </source>
</evidence>
<dbReference type="FunFam" id="3.40.50.300:FF:000020">
    <property type="entry name" value="Amino acid ABC transporter ATP-binding component"/>
    <property type="match status" value="1"/>
</dbReference>
<dbReference type="Proteomes" id="UP000318509">
    <property type="component" value="Unassembled WGS sequence"/>
</dbReference>
<evidence type="ECO:0000256" key="2">
    <source>
        <dbReference type="ARBA" id="ARBA00022448"/>
    </source>
</evidence>
<dbReference type="InterPro" id="IPR050086">
    <property type="entry name" value="MetN_ABC_transporter-like"/>
</dbReference>
<evidence type="ECO:0000313" key="6">
    <source>
        <dbReference type="EMBL" id="TMI87084.1"/>
    </source>
</evidence>
<dbReference type="EMBL" id="VBAK01000167">
    <property type="protein sequence ID" value="TMI87084.1"/>
    <property type="molecule type" value="Genomic_DNA"/>
</dbReference>
<dbReference type="SMART" id="SM00382">
    <property type="entry name" value="AAA"/>
    <property type="match status" value="1"/>
</dbReference>
<comment type="caution">
    <text evidence="6">The sequence shown here is derived from an EMBL/GenBank/DDBJ whole genome shotgun (WGS) entry which is preliminary data.</text>
</comment>
<dbReference type="PIRSF" id="PIRSF039085">
    <property type="entry name" value="ABC_ATPase_HisP"/>
    <property type="match status" value="1"/>
</dbReference>
<proteinExistence type="inferred from homology"/>
<dbReference type="SUPFAM" id="SSF52540">
    <property type="entry name" value="P-loop containing nucleoside triphosphate hydrolases"/>
    <property type="match status" value="1"/>
</dbReference>
<comment type="similarity">
    <text evidence="1">Belongs to the ABC transporter superfamily.</text>
</comment>
<dbReference type="PANTHER" id="PTHR43166:SF4">
    <property type="entry name" value="PHOSPHONATES IMPORT ATP-BINDING PROTEIN PHNC"/>
    <property type="match status" value="1"/>
</dbReference>
<evidence type="ECO:0000259" key="5">
    <source>
        <dbReference type="PROSITE" id="PS50893"/>
    </source>
</evidence>
<evidence type="ECO:0000256" key="4">
    <source>
        <dbReference type="ARBA" id="ARBA00022840"/>
    </source>
</evidence>
<keyword evidence="3" id="KW-0547">Nucleotide-binding</keyword>
<keyword evidence="4 6" id="KW-0067">ATP-binding</keyword>
<dbReference type="PROSITE" id="PS00211">
    <property type="entry name" value="ABC_TRANSPORTER_1"/>
    <property type="match status" value="1"/>
</dbReference>
<protein>
    <submittedName>
        <fullName evidence="6">Amino acid ABC transporter ATP-binding protein</fullName>
    </submittedName>
</protein>
<evidence type="ECO:0000256" key="3">
    <source>
        <dbReference type="ARBA" id="ARBA00022741"/>
    </source>
</evidence>
<dbReference type="GO" id="GO:0015424">
    <property type="term" value="F:ABC-type amino acid transporter activity"/>
    <property type="evidence" value="ECO:0007669"/>
    <property type="project" value="InterPro"/>
</dbReference>
<dbReference type="Pfam" id="PF00005">
    <property type="entry name" value="ABC_tran"/>
    <property type="match status" value="1"/>
</dbReference>
<organism evidence="6 7">
    <name type="scientific">Candidatus Segetimicrobium genomatis</name>
    <dbReference type="NCBI Taxonomy" id="2569760"/>
    <lineage>
        <taxon>Bacteria</taxon>
        <taxon>Bacillati</taxon>
        <taxon>Candidatus Sysuimicrobiota</taxon>
        <taxon>Candidatus Sysuimicrobiia</taxon>
        <taxon>Candidatus Sysuimicrobiales</taxon>
        <taxon>Candidatus Segetimicrobiaceae</taxon>
        <taxon>Candidatus Segetimicrobium</taxon>
    </lineage>
</organism>
<dbReference type="InterPro" id="IPR003593">
    <property type="entry name" value="AAA+_ATPase"/>
</dbReference>
<dbReference type="InterPro" id="IPR017871">
    <property type="entry name" value="ABC_transporter-like_CS"/>
</dbReference>
<feature type="domain" description="ABC transporter" evidence="5">
    <location>
        <begin position="2"/>
        <end position="246"/>
    </location>
</feature>
<sequence>MIRLERVNKSFGRLRVLRDVSLEVQKGEVVCIIGPSGAGKSTLLRCINHLEGIDSGTIYIEGTPVYRFSREGRHVVDPDHRIEALRSQVGMVFQSFNLFPHFTALENVMVAPIHVRREPKDEVRRRALALMTKVGLAEKTDAYPHELSGGQQQRVAIARALAMQPKAMLFDEVTSALDPELIGEVLRVMRQLAAEGMTMLVVTHEMGFAQDVCDRVIFMADGTIVEEGAPRQIFSTPSNVRTRQFLQSILERNTEMGDTSGGLSAGPSR</sequence>
<name>A0A537JUE1_9BACT</name>
<dbReference type="AlphaFoldDB" id="A0A537JUE1"/>
<dbReference type="CDD" id="cd03262">
    <property type="entry name" value="ABC_HisP_GlnQ"/>
    <property type="match status" value="1"/>
</dbReference>
<dbReference type="Gene3D" id="3.40.50.300">
    <property type="entry name" value="P-loop containing nucleotide triphosphate hydrolases"/>
    <property type="match status" value="1"/>
</dbReference>
<dbReference type="PROSITE" id="PS50893">
    <property type="entry name" value="ABC_TRANSPORTER_2"/>
    <property type="match status" value="1"/>
</dbReference>
<evidence type="ECO:0000256" key="1">
    <source>
        <dbReference type="ARBA" id="ARBA00005417"/>
    </source>
</evidence>
<dbReference type="GO" id="GO:0005524">
    <property type="term" value="F:ATP binding"/>
    <property type="evidence" value="ECO:0007669"/>
    <property type="project" value="UniProtKB-KW"/>
</dbReference>
<keyword evidence="2" id="KW-0813">Transport</keyword>
<dbReference type="PANTHER" id="PTHR43166">
    <property type="entry name" value="AMINO ACID IMPORT ATP-BINDING PROTEIN"/>
    <property type="match status" value="1"/>
</dbReference>
<reference evidence="6 7" key="1">
    <citation type="journal article" date="2019" name="Nat. Microbiol.">
        <title>Mediterranean grassland soil C-N compound turnover is dependent on rainfall and depth, and is mediated by genomically divergent microorganisms.</title>
        <authorList>
            <person name="Diamond S."/>
            <person name="Andeer P.F."/>
            <person name="Li Z."/>
            <person name="Crits-Christoph A."/>
            <person name="Burstein D."/>
            <person name="Anantharaman K."/>
            <person name="Lane K.R."/>
            <person name="Thomas B.C."/>
            <person name="Pan C."/>
            <person name="Northen T.R."/>
            <person name="Banfield J.F."/>
        </authorList>
    </citation>
    <scope>NUCLEOTIDE SEQUENCE [LARGE SCALE GENOMIC DNA]</scope>
    <source>
        <strain evidence="6">NP_3</strain>
    </source>
</reference>
<dbReference type="InterPro" id="IPR030679">
    <property type="entry name" value="ABC_ATPase_HisP-typ"/>
</dbReference>
<dbReference type="InterPro" id="IPR027417">
    <property type="entry name" value="P-loop_NTPase"/>
</dbReference>